<sequence>MSNFPSNKKNGKKNIVVTALKGKRLSKMVHPDLLLTEKLIYKPSGLVFQNSKTEDESADYGASEFTINNQSIKFRMGKITST</sequence>
<protein>
    <submittedName>
        <fullName evidence="1">Uncharacterized protein</fullName>
    </submittedName>
</protein>
<name>A0A2P9H9F9_PARUW</name>
<accession>A0A2P9H9F9</accession>
<dbReference type="KEGG" id="pcu:PC_RS09825"/>
<keyword evidence="2" id="KW-1185">Reference proteome</keyword>
<dbReference type="InterPro" id="IPR038231">
    <property type="entry name" value="MepB-like_sf"/>
</dbReference>
<reference evidence="1 2" key="1">
    <citation type="journal article" date="2004" name="Science">
        <title>Illuminating the evolutionary history of chlamydiae.</title>
        <authorList>
            <person name="Horn M."/>
            <person name="Collingro A."/>
            <person name="Schmitz-Esser S."/>
            <person name="Beier C.L."/>
            <person name="Purkhold U."/>
            <person name="Fartmann B."/>
            <person name="Brandt P."/>
            <person name="Nyakatura G.J."/>
            <person name="Droege M."/>
            <person name="Frishman D."/>
            <person name="Rattei T."/>
            <person name="Mewes H."/>
            <person name="Wagner M."/>
        </authorList>
    </citation>
    <scope>NUCLEOTIDE SEQUENCE [LARGE SCALE GENOMIC DNA]</scope>
    <source>
        <strain evidence="1 2">UWE25</strain>
    </source>
</reference>
<dbReference type="Gene3D" id="3.40.1350.140">
    <property type="entry name" value="MepB-like"/>
    <property type="match status" value="1"/>
</dbReference>
<dbReference type="Proteomes" id="UP000000529">
    <property type="component" value="Chromosome"/>
</dbReference>
<dbReference type="EMBL" id="BX908798">
    <property type="protein sequence ID" value="SPJ31640.1"/>
    <property type="molecule type" value="Genomic_DNA"/>
</dbReference>
<organism evidence="1 2">
    <name type="scientific">Protochlamydia amoebophila (strain UWE25)</name>
    <dbReference type="NCBI Taxonomy" id="264201"/>
    <lineage>
        <taxon>Bacteria</taxon>
        <taxon>Pseudomonadati</taxon>
        <taxon>Chlamydiota</taxon>
        <taxon>Chlamydiia</taxon>
        <taxon>Parachlamydiales</taxon>
        <taxon>Parachlamydiaceae</taxon>
        <taxon>Candidatus Protochlamydia</taxon>
    </lineage>
</organism>
<evidence type="ECO:0000313" key="1">
    <source>
        <dbReference type="EMBL" id="SPJ31640.1"/>
    </source>
</evidence>
<dbReference type="AlphaFoldDB" id="A0A2P9H9F9"/>
<evidence type="ECO:0000313" key="2">
    <source>
        <dbReference type="Proteomes" id="UP000000529"/>
    </source>
</evidence>
<gene>
    <name evidence="1" type="ORF">PC_RS09825</name>
</gene>
<proteinExistence type="predicted"/>